<dbReference type="AlphaFoldDB" id="A0A7J8LJ66"/>
<comment type="caution">
    <text evidence="2">The sequence shown here is derived from an EMBL/GenBank/DDBJ whole genome shotgun (WGS) entry which is preliminary data.</text>
</comment>
<evidence type="ECO:0000259" key="1">
    <source>
        <dbReference type="Pfam" id="PF10536"/>
    </source>
</evidence>
<feature type="domain" description="Aminotransferase-like plant mobile" evidence="1">
    <location>
        <begin position="110"/>
        <end position="204"/>
    </location>
</feature>
<reference evidence="2 3" key="1">
    <citation type="journal article" date="2019" name="Genome Biol. Evol.">
        <title>Insights into the evolution of the New World diploid cottons (Gossypium, subgenus Houzingenia) based on genome sequencing.</title>
        <authorList>
            <person name="Grover C.E."/>
            <person name="Arick M.A. 2nd"/>
            <person name="Thrash A."/>
            <person name="Conover J.L."/>
            <person name="Sanders W.S."/>
            <person name="Peterson D.G."/>
            <person name="Frelichowski J.E."/>
            <person name="Scheffler J.A."/>
            <person name="Scheffler B.E."/>
            <person name="Wendel J.F."/>
        </authorList>
    </citation>
    <scope>NUCLEOTIDE SEQUENCE [LARGE SCALE GENOMIC DNA]</scope>
    <source>
        <strain evidence="2">157</strain>
        <tissue evidence="2">Leaf</tissue>
    </source>
</reference>
<accession>A0A7J8LJ66</accession>
<protein>
    <recommendedName>
        <fullName evidence="1">Aminotransferase-like plant mobile domain-containing protein</fullName>
    </recommendedName>
</protein>
<dbReference type="Pfam" id="PF10536">
    <property type="entry name" value="PMD"/>
    <property type="match status" value="2"/>
</dbReference>
<name>A0A7J8LJ66_9ROSI</name>
<dbReference type="InterPro" id="IPR019557">
    <property type="entry name" value="AminoTfrase-like_pln_mobile"/>
</dbReference>
<organism evidence="2 3">
    <name type="scientific">Gossypium lobatum</name>
    <dbReference type="NCBI Taxonomy" id="34289"/>
    <lineage>
        <taxon>Eukaryota</taxon>
        <taxon>Viridiplantae</taxon>
        <taxon>Streptophyta</taxon>
        <taxon>Embryophyta</taxon>
        <taxon>Tracheophyta</taxon>
        <taxon>Spermatophyta</taxon>
        <taxon>Magnoliopsida</taxon>
        <taxon>eudicotyledons</taxon>
        <taxon>Gunneridae</taxon>
        <taxon>Pentapetalae</taxon>
        <taxon>rosids</taxon>
        <taxon>malvids</taxon>
        <taxon>Malvales</taxon>
        <taxon>Malvaceae</taxon>
        <taxon>Malvoideae</taxon>
        <taxon>Gossypium</taxon>
    </lineage>
</organism>
<sequence length="245" mass="28071">MPMPLTRLGHKHISGVQLQMTKDRIIETYIHNLSAKAPRVIEQHLQEAGFLHVSRILRGTKLELALISVLLEMWRPETHAFHLPCGECTITLKDVALQLSLPGDGIVVTGWNNDKSHVGIPNELEDIRLLLDQRSKAEFEWMSYSDLKFQECIPTKILANHNIWHAIVPLIVFAMVEMHEFDRVMRQFEFMQSIPHHTKSSMNFPRSTCGGKPVKIGLNSMQNISTSWSIWTIPYLCANQLSDRI</sequence>
<dbReference type="EMBL" id="JABEZX010000003">
    <property type="protein sequence ID" value="MBA0552450.1"/>
    <property type="molecule type" value="Genomic_DNA"/>
</dbReference>
<proteinExistence type="predicted"/>
<keyword evidence="3" id="KW-1185">Reference proteome</keyword>
<dbReference type="InterPro" id="IPR044824">
    <property type="entry name" value="MAIN-like"/>
</dbReference>
<evidence type="ECO:0000313" key="3">
    <source>
        <dbReference type="Proteomes" id="UP000593572"/>
    </source>
</evidence>
<gene>
    <name evidence="2" type="ORF">Golob_023257</name>
</gene>
<feature type="domain" description="Aminotransferase-like plant mobile" evidence="1">
    <location>
        <begin position="63"/>
        <end position="109"/>
    </location>
</feature>
<dbReference type="GO" id="GO:0010073">
    <property type="term" value="P:meristem maintenance"/>
    <property type="evidence" value="ECO:0007669"/>
    <property type="project" value="InterPro"/>
</dbReference>
<dbReference type="PANTHER" id="PTHR46033:SF8">
    <property type="entry name" value="PROTEIN MAINTENANCE OF MERISTEMS-LIKE"/>
    <property type="match status" value="1"/>
</dbReference>
<evidence type="ECO:0000313" key="2">
    <source>
        <dbReference type="EMBL" id="MBA0552450.1"/>
    </source>
</evidence>
<dbReference type="Proteomes" id="UP000593572">
    <property type="component" value="Unassembled WGS sequence"/>
</dbReference>
<dbReference type="PANTHER" id="PTHR46033">
    <property type="entry name" value="PROTEIN MAIN-LIKE 2"/>
    <property type="match status" value="1"/>
</dbReference>